<evidence type="ECO:0000313" key="1">
    <source>
        <dbReference type="EMBL" id="EAU37123.1"/>
    </source>
</evidence>
<dbReference type="GeneID" id="4317059"/>
<organism evidence="1 2">
    <name type="scientific">Aspergillus terreus (strain NIH 2624 / FGSC A1156)</name>
    <dbReference type="NCBI Taxonomy" id="341663"/>
    <lineage>
        <taxon>Eukaryota</taxon>
        <taxon>Fungi</taxon>
        <taxon>Dikarya</taxon>
        <taxon>Ascomycota</taxon>
        <taxon>Pezizomycotina</taxon>
        <taxon>Eurotiomycetes</taxon>
        <taxon>Eurotiomycetidae</taxon>
        <taxon>Eurotiales</taxon>
        <taxon>Aspergillaceae</taxon>
        <taxon>Aspergillus</taxon>
        <taxon>Aspergillus subgen. Circumdati</taxon>
    </lineage>
</organism>
<dbReference type="VEuPathDB" id="FungiDB:ATEG_02161"/>
<gene>
    <name evidence="1" type="ORF">ATEG_02161</name>
</gene>
<dbReference type="HOGENOM" id="CLU_2049225_0_0_1"/>
<name>Q0CVX3_ASPTN</name>
<dbReference type="Proteomes" id="UP000007963">
    <property type="component" value="Unassembled WGS sequence"/>
</dbReference>
<sequence length="120" mass="12908">MDTTNSTLDQARCAGQGTTPALNYPNFCAINIWQGGSNFTDDPYAALQSCCPTDAYSYYGPDNCFAYCNATKETFSSLENCLLHPSKFSAVMCNSGSAVGPTRITAYFVLAVVVTGLWQV</sequence>
<accession>Q0CVX3</accession>
<evidence type="ECO:0000313" key="2">
    <source>
        <dbReference type="Proteomes" id="UP000007963"/>
    </source>
</evidence>
<protein>
    <submittedName>
        <fullName evidence="1">Uncharacterized protein</fullName>
    </submittedName>
</protein>
<proteinExistence type="predicted"/>
<dbReference type="OrthoDB" id="4384999at2759"/>
<dbReference type="AlphaFoldDB" id="Q0CVX3"/>
<dbReference type="RefSeq" id="XP_001211339.1">
    <property type="nucleotide sequence ID" value="XM_001211339.1"/>
</dbReference>
<reference evidence="2" key="1">
    <citation type="submission" date="2005-09" db="EMBL/GenBank/DDBJ databases">
        <title>Annotation of the Aspergillus terreus NIH2624 genome.</title>
        <authorList>
            <person name="Birren B.W."/>
            <person name="Lander E.S."/>
            <person name="Galagan J.E."/>
            <person name="Nusbaum C."/>
            <person name="Devon K."/>
            <person name="Henn M."/>
            <person name="Ma L.-J."/>
            <person name="Jaffe D.B."/>
            <person name="Butler J."/>
            <person name="Alvarez P."/>
            <person name="Gnerre S."/>
            <person name="Grabherr M."/>
            <person name="Kleber M."/>
            <person name="Mauceli E.W."/>
            <person name="Brockman W."/>
            <person name="Rounsley S."/>
            <person name="Young S.K."/>
            <person name="LaButti K."/>
            <person name="Pushparaj V."/>
            <person name="DeCaprio D."/>
            <person name="Crawford M."/>
            <person name="Koehrsen M."/>
            <person name="Engels R."/>
            <person name="Montgomery P."/>
            <person name="Pearson M."/>
            <person name="Howarth C."/>
            <person name="Larson L."/>
            <person name="Luoma S."/>
            <person name="White J."/>
            <person name="Alvarado L."/>
            <person name="Kodira C.D."/>
            <person name="Zeng Q."/>
            <person name="Oleary S."/>
            <person name="Yandava C."/>
            <person name="Denning D.W."/>
            <person name="Nierman W.C."/>
            <person name="Milne T."/>
            <person name="Madden K."/>
        </authorList>
    </citation>
    <scope>NUCLEOTIDE SEQUENCE [LARGE SCALE GENOMIC DNA]</scope>
    <source>
        <strain evidence="2">NIH 2624 / FGSC A1156</strain>
    </source>
</reference>
<dbReference type="EMBL" id="CH476596">
    <property type="protein sequence ID" value="EAU37123.1"/>
    <property type="molecule type" value="Genomic_DNA"/>
</dbReference>